<reference evidence="1 2" key="1">
    <citation type="submission" date="2019-03" db="EMBL/GenBank/DDBJ databases">
        <title>Deep-cultivation of Planctomycetes and their phenomic and genomic characterization uncovers novel biology.</title>
        <authorList>
            <person name="Wiegand S."/>
            <person name="Jogler M."/>
            <person name="Boedeker C."/>
            <person name="Pinto D."/>
            <person name="Vollmers J."/>
            <person name="Rivas-Marin E."/>
            <person name="Kohn T."/>
            <person name="Peeters S.H."/>
            <person name="Heuer A."/>
            <person name="Rast P."/>
            <person name="Oberbeckmann S."/>
            <person name="Bunk B."/>
            <person name="Jeske O."/>
            <person name="Meyerdierks A."/>
            <person name="Storesund J.E."/>
            <person name="Kallscheuer N."/>
            <person name="Luecker S."/>
            <person name="Lage O.M."/>
            <person name="Pohl T."/>
            <person name="Merkel B.J."/>
            <person name="Hornburger P."/>
            <person name="Mueller R.-W."/>
            <person name="Bruemmer F."/>
            <person name="Labrenz M."/>
            <person name="Spormann A.M."/>
            <person name="Op den Camp H."/>
            <person name="Overmann J."/>
            <person name="Amann R."/>
            <person name="Jetten M.S.M."/>
            <person name="Mascher T."/>
            <person name="Medema M.H."/>
            <person name="Devos D.P."/>
            <person name="Kaster A.-K."/>
            <person name="Ovreas L."/>
            <person name="Rohde M."/>
            <person name="Galperin M.Y."/>
            <person name="Jogler C."/>
        </authorList>
    </citation>
    <scope>NUCLEOTIDE SEQUENCE [LARGE SCALE GENOMIC DNA]</scope>
    <source>
        <strain evidence="1 2">V144</strain>
    </source>
</reference>
<sequence>MIIVKMFMRVNVSVCDNRGINSQYFDDLRCVMNSTHMELLWLKRHKNAANIVGFILFSLAPAEVFPIRKNFPRARDASELV</sequence>
<name>A0A517W0Q5_9PLAN</name>
<accession>A0A517W0Q5</accession>
<dbReference type="KEGG" id="gaw:V144x_43430"/>
<evidence type="ECO:0000313" key="1">
    <source>
        <dbReference type="EMBL" id="QDT98834.1"/>
    </source>
</evidence>
<protein>
    <submittedName>
        <fullName evidence="1">Uncharacterized protein</fullName>
    </submittedName>
</protein>
<evidence type="ECO:0000313" key="2">
    <source>
        <dbReference type="Proteomes" id="UP000318704"/>
    </source>
</evidence>
<dbReference type="AlphaFoldDB" id="A0A517W0Q5"/>
<dbReference type="Proteomes" id="UP000318704">
    <property type="component" value="Chromosome"/>
</dbReference>
<proteinExistence type="predicted"/>
<gene>
    <name evidence="1" type="ORF">V144x_43430</name>
</gene>
<dbReference type="EMBL" id="CP037920">
    <property type="protein sequence ID" value="QDT98834.1"/>
    <property type="molecule type" value="Genomic_DNA"/>
</dbReference>
<organism evidence="1 2">
    <name type="scientific">Gimesia aquarii</name>
    <dbReference type="NCBI Taxonomy" id="2527964"/>
    <lineage>
        <taxon>Bacteria</taxon>
        <taxon>Pseudomonadati</taxon>
        <taxon>Planctomycetota</taxon>
        <taxon>Planctomycetia</taxon>
        <taxon>Planctomycetales</taxon>
        <taxon>Planctomycetaceae</taxon>
        <taxon>Gimesia</taxon>
    </lineage>
</organism>